<dbReference type="InterPro" id="IPR027806">
    <property type="entry name" value="HARBI1_dom"/>
</dbReference>
<keyword evidence="6" id="KW-0378">Hydrolase</keyword>
<proteinExistence type="inferred from homology"/>
<organism evidence="10 11">
    <name type="scientific">Dryococelus australis</name>
    <dbReference type="NCBI Taxonomy" id="614101"/>
    <lineage>
        <taxon>Eukaryota</taxon>
        <taxon>Metazoa</taxon>
        <taxon>Ecdysozoa</taxon>
        <taxon>Arthropoda</taxon>
        <taxon>Hexapoda</taxon>
        <taxon>Insecta</taxon>
        <taxon>Pterygota</taxon>
        <taxon>Neoptera</taxon>
        <taxon>Polyneoptera</taxon>
        <taxon>Phasmatodea</taxon>
        <taxon>Verophasmatodea</taxon>
        <taxon>Anareolatae</taxon>
        <taxon>Phasmatidae</taxon>
        <taxon>Eurycanthinae</taxon>
        <taxon>Dryococelus</taxon>
    </lineage>
</organism>
<keyword evidence="11" id="KW-1185">Reference proteome</keyword>
<keyword evidence="5" id="KW-0479">Metal-binding</keyword>
<comment type="similarity">
    <text evidence="3">Belongs to the HARBI1 family.</text>
</comment>
<dbReference type="PANTHER" id="PTHR22930">
    <property type="match status" value="1"/>
</dbReference>
<protein>
    <recommendedName>
        <fullName evidence="9">DDE Tnp4 domain-containing protein</fullName>
    </recommendedName>
</protein>
<comment type="cofactor">
    <cofactor evidence="1">
        <name>a divalent metal cation</name>
        <dbReference type="ChEBI" id="CHEBI:60240"/>
    </cofactor>
</comment>
<name>A0ABQ9GUT8_9NEOP</name>
<evidence type="ECO:0000256" key="5">
    <source>
        <dbReference type="ARBA" id="ARBA00022723"/>
    </source>
</evidence>
<evidence type="ECO:0000256" key="2">
    <source>
        <dbReference type="ARBA" id="ARBA00004123"/>
    </source>
</evidence>
<reference evidence="10 11" key="1">
    <citation type="submission" date="2023-02" db="EMBL/GenBank/DDBJ databases">
        <title>LHISI_Scaffold_Assembly.</title>
        <authorList>
            <person name="Stuart O.P."/>
            <person name="Cleave R."/>
            <person name="Magrath M.J.L."/>
            <person name="Mikheyev A.S."/>
        </authorList>
    </citation>
    <scope>NUCLEOTIDE SEQUENCE [LARGE SCALE GENOMIC DNA]</scope>
    <source>
        <strain evidence="10">Daus_M_001</strain>
        <tissue evidence="10">Leg muscle</tissue>
    </source>
</reference>
<feature type="transmembrane region" description="Helical" evidence="8">
    <location>
        <begin position="12"/>
        <end position="32"/>
    </location>
</feature>
<evidence type="ECO:0000256" key="3">
    <source>
        <dbReference type="ARBA" id="ARBA00006958"/>
    </source>
</evidence>
<dbReference type="Proteomes" id="UP001159363">
    <property type="component" value="Chromosome 8"/>
</dbReference>
<keyword evidence="4" id="KW-0540">Nuclease</keyword>
<accession>A0ABQ9GUT8</accession>
<gene>
    <name evidence="10" type="ORF">PR048_023673</name>
</gene>
<keyword evidence="8" id="KW-1133">Transmembrane helix</keyword>
<keyword evidence="7" id="KW-0539">Nucleus</keyword>
<dbReference type="EMBL" id="JARBHB010000009">
    <property type="protein sequence ID" value="KAJ8875774.1"/>
    <property type="molecule type" value="Genomic_DNA"/>
</dbReference>
<sequence>MADRALEPDPGLYTSLALTLLLMYVWAGNFLADNARLSSHQGEPDSIPGQFTQDFRKSELCLTIPLVGGFSRGSPVNAAPYSFHFILTGSQDLALQRVHVEASKVKAYCFLMAWSGLVRFKNRTNDSPLGGVSSVLGTCRMPVTVKVVCYIPRLLRAQGQSHALYLVSRLTETAGSCNRRVLFSALFTPEILTQADVLECEKDHILLRKKKLLSLHLLVMNWKKRKQQFHNLFPDLLRDKERFFKYFRMSSAKFVELFDFFLSNLLVNVIGFLPFRSAGLGDSTVRKMVYETCDLIWETLATKFMPTPSREQWQKVEEEFLTLWHYPNCIGAVDGKHPSNSCSLYFNYKKEFSIVLLAVVDAEYRFNVDVGAYGRNSDGGIFRASKVGQGLINGTLDISPPEKSLPGTNCALPHVIVGDRAFPLLKNVMRPCSGAQLANDESKKIYNYRHSRARRCWLLQSYITYYLRDDACAWQIGELEHEDVPEAFENLRGTGGNNSNRAFNVRESWQREEPLRNKTIRHNIRGLQSVLLVGASSTERKETGECGTELNGFSEWRAIF</sequence>
<evidence type="ECO:0000256" key="6">
    <source>
        <dbReference type="ARBA" id="ARBA00022801"/>
    </source>
</evidence>
<evidence type="ECO:0000259" key="9">
    <source>
        <dbReference type="Pfam" id="PF13359"/>
    </source>
</evidence>
<dbReference type="PANTHER" id="PTHR22930:SF269">
    <property type="entry name" value="NUCLEASE HARBI1-LIKE PROTEIN"/>
    <property type="match status" value="1"/>
</dbReference>
<dbReference type="Pfam" id="PF13359">
    <property type="entry name" value="DDE_Tnp_4"/>
    <property type="match status" value="1"/>
</dbReference>
<feature type="domain" description="DDE Tnp4" evidence="9">
    <location>
        <begin position="336"/>
        <end position="455"/>
    </location>
</feature>
<evidence type="ECO:0000313" key="11">
    <source>
        <dbReference type="Proteomes" id="UP001159363"/>
    </source>
</evidence>
<feature type="transmembrane region" description="Helical" evidence="8">
    <location>
        <begin position="254"/>
        <end position="275"/>
    </location>
</feature>
<comment type="subcellular location">
    <subcellularLocation>
        <location evidence="2">Nucleus</location>
    </subcellularLocation>
</comment>
<evidence type="ECO:0000256" key="1">
    <source>
        <dbReference type="ARBA" id="ARBA00001968"/>
    </source>
</evidence>
<comment type="caution">
    <text evidence="10">The sequence shown here is derived from an EMBL/GenBank/DDBJ whole genome shotgun (WGS) entry which is preliminary data.</text>
</comment>
<evidence type="ECO:0000256" key="8">
    <source>
        <dbReference type="SAM" id="Phobius"/>
    </source>
</evidence>
<evidence type="ECO:0000313" key="10">
    <source>
        <dbReference type="EMBL" id="KAJ8875774.1"/>
    </source>
</evidence>
<evidence type="ECO:0000256" key="4">
    <source>
        <dbReference type="ARBA" id="ARBA00022722"/>
    </source>
</evidence>
<keyword evidence="8" id="KW-0812">Transmembrane</keyword>
<dbReference type="InterPro" id="IPR045249">
    <property type="entry name" value="HARBI1-like"/>
</dbReference>
<evidence type="ECO:0000256" key="7">
    <source>
        <dbReference type="ARBA" id="ARBA00023242"/>
    </source>
</evidence>
<keyword evidence="8" id="KW-0472">Membrane</keyword>